<dbReference type="InterPro" id="IPR006664">
    <property type="entry name" value="OMP_bac"/>
</dbReference>
<gene>
    <name evidence="6" type="ORF">SDC9_40437</name>
</gene>
<dbReference type="PANTHER" id="PTHR30329:SF21">
    <property type="entry name" value="LIPOPROTEIN YIAD-RELATED"/>
    <property type="match status" value="1"/>
</dbReference>
<evidence type="ECO:0000256" key="1">
    <source>
        <dbReference type="ARBA" id="ARBA00004442"/>
    </source>
</evidence>
<dbReference type="AlphaFoldDB" id="A0A644VSA1"/>
<keyword evidence="2" id="KW-0472">Membrane</keyword>
<dbReference type="SUPFAM" id="SSF49899">
    <property type="entry name" value="Concanavalin A-like lectins/glucanases"/>
    <property type="match status" value="1"/>
</dbReference>
<evidence type="ECO:0000256" key="3">
    <source>
        <dbReference type="ARBA" id="ARBA00023237"/>
    </source>
</evidence>
<dbReference type="InterPro" id="IPR013320">
    <property type="entry name" value="ConA-like_dom_sf"/>
</dbReference>
<dbReference type="GO" id="GO:0009279">
    <property type="term" value="C:cell outer membrane"/>
    <property type="evidence" value="ECO:0007669"/>
    <property type="project" value="UniProtKB-SubCell"/>
</dbReference>
<dbReference type="PROSITE" id="PS01068">
    <property type="entry name" value="OMPA_1"/>
    <property type="match status" value="1"/>
</dbReference>
<evidence type="ECO:0000259" key="5">
    <source>
        <dbReference type="PROSITE" id="PS51123"/>
    </source>
</evidence>
<name>A0A644VSA1_9ZZZZ</name>
<evidence type="ECO:0000313" key="6">
    <source>
        <dbReference type="EMBL" id="MPL94285.1"/>
    </source>
</evidence>
<dbReference type="Gene3D" id="3.30.1330.60">
    <property type="entry name" value="OmpA-like domain"/>
    <property type="match status" value="1"/>
</dbReference>
<dbReference type="CDD" id="cd07185">
    <property type="entry name" value="OmpA_C-like"/>
    <property type="match status" value="1"/>
</dbReference>
<keyword evidence="3" id="KW-0998">Cell outer membrane</keyword>
<dbReference type="SUPFAM" id="SSF103088">
    <property type="entry name" value="OmpA-like"/>
    <property type="match status" value="1"/>
</dbReference>
<feature type="region of interest" description="Disordered" evidence="4">
    <location>
        <begin position="50"/>
        <end position="101"/>
    </location>
</feature>
<comment type="caution">
    <text evidence="6">The sequence shown here is derived from an EMBL/GenBank/DDBJ whole genome shotgun (WGS) entry which is preliminary data.</text>
</comment>
<feature type="compositionally biased region" description="Polar residues" evidence="4">
    <location>
        <begin position="86"/>
        <end position="101"/>
    </location>
</feature>
<accession>A0A644VSA1</accession>
<evidence type="ECO:0000256" key="2">
    <source>
        <dbReference type="ARBA" id="ARBA00023136"/>
    </source>
</evidence>
<dbReference type="InterPro" id="IPR006665">
    <property type="entry name" value="OmpA-like"/>
</dbReference>
<evidence type="ECO:0000256" key="4">
    <source>
        <dbReference type="SAM" id="MobiDB-lite"/>
    </source>
</evidence>
<feature type="compositionally biased region" description="Basic and acidic residues" evidence="4">
    <location>
        <begin position="50"/>
        <end position="63"/>
    </location>
</feature>
<dbReference type="PROSITE" id="PS51123">
    <property type="entry name" value="OMPA_2"/>
    <property type="match status" value="1"/>
</dbReference>
<protein>
    <recommendedName>
        <fullName evidence="5">OmpA-like domain-containing protein</fullName>
    </recommendedName>
</protein>
<dbReference type="InterPro" id="IPR036737">
    <property type="entry name" value="OmpA-like_sf"/>
</dbReference>
<reference evidence="6" key="1">
    <citation type="submission" date="2019-08" db="EMBL/GenBank/DDBJ databases">
        <authorList>
            <person name="Kucharzyk K."/>
            <person name="Murdoch R.W."/>
            <person name="Higgins S."/>
            <person name="Loffler F."/>
        </authorList>
    </citation>
    <scope>NUCLEOTIDE SEQUENCE</scope>
</reference>
<sequence length="410" mass="46432">MKKILFTICVLIIIGSQMMAQSWLEKMGNRVKEKAVEKVEQRIENKVDEAMDKGLDKTEDAIKKGQKKKQTESTDQTEKEEDTEQATPPETPSTKQKTDISYTKYDFIPGNELIFEDDLKNEQKGEFPSKWELVEGNAEIAQINGENALAIVDYTYITPLFKDKSFGLPDEFTLEFDVFIDGNDGENAIEFLNSSDETIAQSLFWKESDRFIFKWNITENEKTSEDIYDNSQGWHHYALSFNKRAMKVYMDSKRVANIPNMNGKPVKVKFFARGNVFHIKNIRIAKGAVPLYDKLMTDGKIITYGITFDVGKANIKPQSMGTINDIYSILQKNPDLKFSVEGHTDNTGNAAANLTLSEARAKAVCNKLQEMGIDASRLAAKGHGMSNPIDNNNTAEGRAKNRRVEFVRIK</sequence>
<feature type="domain" description="OmpA-like" evidence="5">
    <location>
        <begin position="295"/>
        <end position="410"/>
    </location>
</feature>
<organism evidence="6">
    <name type="scientific">bioreactor metagenome</name>
    <dbReference type="NCBI Taxonomy" id="1076179"/>
    <lineage>
        <taxon>unclassified sequences</taxon>
        <taxon>metagenomes</taxon>
        <taxon>ecological metagenomes</taxon>
    </lineage>
</organism>
<comment type="subcellular location">
    <subcellularLocation>
        <location evidence="1">Cell outer membrane</location>
    </subcellularLocation>
</comment>
<dbReference type="InterPro" id="IPR006690">
    <property type="entry name" value="OMPA-like_CS"/>
</dbReference>
<proteinExistence type="predicted"/>
<dbReference type="EMBL" id="VSSQ01000422">
    <property type="protein sequence ID" value="MPL94285.1"/>
    <property type="molecule type" value="Genomic_DNA"/>
</dbReference>
<dbReference type="Pfam" id="PF00691">
    <property type="entry name" value="OmpA"/>
    <property type="match status" value="1"/>
</dbReference>
<dbReference type="PRINTS" id="PR01021">
    <property type="entry name" value="OMPADOMAIN"/>
</dbReference>
<dbReference type="InterPro" id="IPR050330">
    <property type="entry name" value="Bact_OuterMem_StrucFunc"/>
</dbReference>
<dbReference type="PANTHER" id="PTHR30329">
    <property type="entry name" value="STATOR ELEMENT OF FLAGELLAR MOTOR COMPLEX"/>
    <property type="match status" value="1"/>
</dbReference>
<dbReference type="Gene3D" id="2.60.120.200">
    <property type="match status" value="1"/>
</dbReference>